<dbReference type="PANTHER" id="PTHR11895">
    <property type="entry name" value="TRANSAMIDASE"/>
    <property type="match status" value="1"/>
</dbReference>
<dbReference type="EC" id="6.3.5.7" evidence="3 10"/>
<evidence type="ECO:0000256" key="6">
    <source>
        <dbReference type="ARBA" id="ARBA00022741"/>
    </source>
</evidence>
<evidence type="ECO:0000256" key="5">
    <source>
        <dbReference type="ARBA" id="ARBA00022598"/>
    </source>
</evidence>
<evidence type="ECO:0000256" key="4">
    <source>
        <dbReference type="ARBA" id="ARBA00014428"/>
    </source>
</evidence>
<evidence type="ECO:0000256" key="8">
    <source>
        <dbReference type="ARBA" id="ARBA00022917"/>
    </source>
</evidence>
<keyword evidence="6 10" id="KW-0547">Nucleotide-binding</keyword>
<keyword evidence="12" id="KW-0808">Transferase</keyword>
<evidence type="ECO:0000256" key="9">
    <source>
        <dbReference type="ARBA" id="ARBA00047407"/>
    </source>
</evidence>
<dbReference type="NCBIfam" id="TIGR00132">
    <property type="entry name" value="gatA"/>
    <property type="match status" value="1"/>
</dbReference>
<keyword evidence="7 10" id="KW-0067">ATP-binding</keyword>
<keyword evidence="5 10" id="KW-0436">Ligase</keyword>
<dbReference type="GO" id="GO:0006412">
    <property type="term" value="P:translation"/>
    <property type="evidence" value="ECO:0007669"/>
    <property type="project" value="UniProtKB-UniRule"/>
</dbReference>
<accession>F3L4B2</accession>
<reference evidence="12 13" key="1">
    <citation type="journal article" date="2011" name="J. Bacteriol.">
        <title>Genome sequence of strain IMCC3088, a proteorhodopsin-containing marine bacterium belonging to the OM60/NOR5 clade.</title>
        <authorList>
            <person name="Jang Y."/>
            <person name="Oh H.M."/>
            <person name="Kang I."/>
            <person name="Lee K."/>
            <person name="Yang S.J."/>
            <person name="Cho J.C."/>
        </authorList>
    </citation>
    <scope>NUCLEOTIDE SEQUENCE [LARGE SCALE GENOMIC DNA]</scope>
    <source>
        <strain evidence="12 13">IMCC3088</strain>
    </source>
</reference>
<dbReference type="Proteomes" id="UP000005615">
    <property type="component" value="Unassembled WGS sequence"/>
</dbReference>
<comment type="catalytic activity">
    <reaction evidence="9 10">
        <text>L-glutamyl-tRNA(Gln) + L-glutamine + ATP + H2O = L-glutaminyl-tRNA(Gln) + L-glutamate + ADP + phosphate + H(+)</text>
        <dbReference type="Rhea" id="RHEA:17521"/>
        <dbReference type="Rhea" id="RHEA-COMP:9681"/>
        <dbReference type="Rhea" id="RHEA-COMP:9684"/>
        <dbReference type="ChEBI" id="CHEBI:15377"/>
        <dbReference type="ChEBI" id="CHEBI:15378"/>
        <dbReference type="ChEBI" id="CHEBI:29985"/>
        <dbReference type="ChEBI" id="CHEBI:30616"/>
        <dbReference type="ChEBI" id="CHEBI:43474"/>
        <dbReference type="ChEBI" id="CHEBI:58359"/>
        <dbReference type="ChEBI" id="CHEBI:78520"/>
        <dbReference type="ChEBI" id="CHEBI:78521"/>
        <dbReference type="ChEBI" id="CHEBI:456216"/>
        <dbReference type="EC" id="6.3.5.7"/>
    </reaction>
</comment>
<keyword evidence="13" id="KW-1185">Reference proteome</keyword>
<protein>
    <recommendedName>
        <fullName evidence="4 10">Glutamyl-tRNA(Gln) amidotransferase subunit A</fullName>
        <shortName evidence="10">Glu-ADT subunit A</shortName>
        <ecNumber evidence="3 10">6.3.5.7</ecNumber>
    </recommendedName>
</protein>
<dbReference type="EMBL" id="AEIG01000078">
    <property type="protein sequence ID" value="EGG28845.1"/>
    <property type="molecule type" value="Genomic_DNA"/>
</dbReference>
<dbReference type="InterPro" id="IPR004412">
    <property type="entry name" value="GatA"/>
</dbReference>
<dbReference type="PANTHER" id="PTHR11895:SF151">
    <property type="entry name" value="GLUTAMYL-TRNA(GLN) AMIDOTRANSFERASE SUBUNIT A"/>
    <property type="match status" value="1"/>
</dbReference>
<feature type="active site" description="Charge relay system" evidence="10">
    <location>
        <position position="150"/>
    </location>
</feature>
<gene>
    <name evidence="10" type="primary">gatA</name>
    <name evidence="12" type="ORF">IMCC3088_2513</name>
</gene>
<comment type="subunit">
    <text evidence="2 10">Heterotrimer of A, B and C subunits.</text>
</comment>
<dbReference type="eggNOG" id="COG0154">
    <property type="taxonomic scope" value="Bacteria"/>
</dbReference>
<sequence>MTASIRTLATELRQGTRSAVELTQDYLQRIEQRDDQLNSYITVASERALAQAQAADERLSRGDASLLCGIPIAHKDLFCTRNLATTCASKMLANFVPPYDATVVERIDTAGAVTLGKTNLDEFAMGSSNENSFFGAVKNPWDLDCVPGGSSGGSAAAVAAELCVAATGTDTGGSIRQPAAFCGITGLKPTYGRVSRLGMVAYASSLDQGGVMAKSADDCAILLEAMAGFDLKDSTSSGHPTIRYSEQLNTSIAGLRIGIPRQYFNEQLDAKMAGILQQSLRELEKLGAQLIDIDLQQTGLAIPAYYIIAPAEASTNLSRYDGVRYGYRCDNPKDLQDLYVRSRSEGFGKEVQRRILVGTYSLSSGYYDAYYGQAQRARRLIAEDFAKAFTQVDIIASPTTPGPAFGLNSKTQDPVAMYLEDIYTLAVNLAGLPGLSMPAGFYDHRPVGLQLIGNHFDESTLLRTAHQYQQNTDWHTRRPGLIAGGES</sequence>
<dbReference type="AlphaFoldDB" id="F3L4B2"/>
<name>F3L4B2_9GAMM</name>
<dbReference type="GO" id="GO:0050567">
    <property type="term" value="F:glutaminyl-tRNA synthase (glutamine-hydrolyzing) activity"/>
    <property type="evidence" value="ECO:0007669"/>
    <property type="project" value="UniProtKB-UniRule"/>
</dbReference>
<dbReference type="GO" id="GO:0005524">
    <property type="term" value="F:ATP binding"/>
    <property type="evidence" value="ECO:0007669"/>
    <property type="project" value="UniProtKB-KW"/>
</dbReference>
<dbReference type="GO" id="GO:0016740">
    <property type="term" value="F:transferase activity"/>
    <property type="evidence" value="ECO:0007669"/>
    <property type="project" value="UniProtKB-KW"/>
</dbReference>
<evidence type="ECO:0000256" key="7">
    <source>
        <dbReference type="ARBA" id="ARBA00022840"/>
    </source>
</evidence>
<evidence type="ECO:0000259" key="11">
    <source>
        <dbReference type="Pfam" id="PF01425"/>
    </source>
</evidence>
<feature type="domain" description="Amidase" evidence="11">
    <location>
        <begin position="21"/>
        <end position="462"/>
    </location>
</feature>
<keyword evidence="8 10" id="KW-0648">Protein biosynthesis</keyword>
<evidence type="ECO:0000256" key="2">
    <source>
        <dbReference type="ARBA" id="ARBA00011123"/>
    </source>
</evidence>
<dbReference type="InterPro" id="IPR036928">
    <property type="entry name" value="AS_sf"/>
</dbReference>
<dbReference type="SUPFAM" id="SSF75304">
    <property type="entry name" value="Amidase signature (AS) enzymes"/>
    <property type="match status" value="1"/>
</dbReference>
<dbReference type="STRING" id="2518989.IMCC3088_2513"/>
<evidence type="ECO:0000256" key="1">
    <source>
        <dbReference type="ARBA" id="ARBA00008069"/>
    </source>
</evidence>
<comment type="function">
    <text evidence="10">Allows the formation of correctly charged Gln-tRNA(Gln) through the transamidation of misacylated Glu-tRNA(Gln) in organisms which lack glutaminyl-tRNA synthetase. The reaction takes place in the presence of glutamine and ATP through an activated gamma-phospho-Glu-tRNA(Gln).</text>
</comment>
<evidence type="ECO:0000256" key="3">
    <source>
        <dbReference type="ARBA" id="ARBA00012739"/>
    </source>
</evidence>
<feature type="active site" description="Acyl-ester intermediate" evidence="10">
    <location>
        <position position="174"/>
    </location>
</feature>
<feature type="active site" description="Charge relay system" evidence="10">
    <location>
        <position position="75"/>
    </location>
</feature>
<dbReference type="PROSITE" id="PS00571">
    <property type="entry name" value="AMIDASES"/>
    <property type="match status" value="1"/>
</dbReference>
<dbReference type="RefSeq" id="WP_009576663.1">
    <property type="nucleotide sequence ID" value="NZ_AEIG01000078.1"/>
</dbReference>
<dbReference type="InterPro" id="IPR023631">
    <property type="entry name" value="Amidase_dom"/>
</dbReference>
<evidence type="ECO:0000313" key="13">
    <source>
        <dbReference type="Proteomes" id="UP000005615"/>
    </source>
</evidence>
<proteinExistence type="inferred from homology"/>
<dbReference type="Pfam" id="PF01425">
    <property type="entry name" value="Amidase"/>
    <property type="match status" value="1"/>
</dbReference>
<evidence type="ECO:0000313" key="12">
    <source>
        <dbReference type="EMBL" id="EGG28845.1"/>
    </source>
</evidence>
<dbReference type="InterPro" id="IPR000120">
    <property type="entry name" value="Amidase"/>
</dbReference>
<organism evidence="12 13">
    <name type="scientific">Aequoribacter fuscus</name>
    <dbReference type="NCBI Taxonomy" id="2518989"/>
    <lineage>
        <taxon>Bacteria</taxon>
        <taxon>Pseudomonadati</taxon>
        <taxon>Pseudomonadota</taxon>
        <taxon>Gammaproteobacteria</taxon>
        <taxon>Cellvibrionales</taxon>
        <taxon>Halieaceae</taxon>
        <taxon>Aequoribacter</taxon>
    </lineage>
</organism>
<dbReference type="InterPro" id="IPR020556">
    <property type="entry name" value="Amidase_CS"/>
</dbReference>
<comment type="similarity">
    <text evidence="1 10">Belongs to the amidase family. GatA subfamily.</text>
</comment>
<dbReference type="GO" id="GO:0030956">
    <property type="term" value="C:glutamyl-tRNA(Gln) amidotransferase complex"/>
    <property type="evidence" value="ECO:0007669"/>
    <property type="project" value="InterPro"/>
</dbReference>
<dbReference type="HAMAP" id="MF_00120">
    <property type="entry name" value="GatA"/>
    <property type="match status" value="1"/>
</dbReference>
<evidence type="ECO:0000256" key="10">
    <source>
        <dbReference type="HAMAP-Rule" id="MF_00120"/>
    </source>
</evidence>
<dbReference type="Gene3D" id="3.90.1300.10">
    <property type="entry name" value="Amidase signature (AS) domain"/>
    <property type="match status" value="1"/>
</dbReference>
<comment type="caution">
    <text evidence="12">The sequence shown here is derived from an EMBL/GenBank/DDBJ whole genome shotgun (WGS) entry which is preliminary data.</text>
</comment>